<dbReference type="EMBL" id="CP035033">
    <property type="protein sequence ID" value="QAB14339.1"/>
    <property type="molecule type" value="Genomic_DNA"/>
</dbReference>
<sequence>MMLWKRLRKSILVAGLIGLSSTATAAIDGNAGLDLSLSNDTANVGLYSLRETPQELTNLGIDFMFNNDGDRVLDLFGSIARKGLMGNQNLELGLKGKVFYLDEDKDGNNGYGLMLGALGRYWLPTSVPSAIAAEYIYAPSIVTFGDADNAYEFNVRAEMRILPSAVAYIGFRQFQVKFPKTGYHEVDGNAHIGVRIAFY</sequence>
<accession>A0A451G4E4</accession>
<evidence type="ECO:0000313" key="2">
    <source>
        <dbReference type="EMBL" id="QAB14339.1"/>
    </source>
</evidence>
<evidence type="ECO:0008006" key="4">
    <source>
        <dbReference type="Google" id="ProtNLM"/>
    </source>
</evidence>
<dbReference type="KEGG" id="htr:EPV75_00940"/>
<keyword evidence="3" id="KW-1185">Reference proteome</keyword>
<dbReference type="Proteomes" id="UP000285478">
    <property type="component" value="Chromosome"/>
</dbReference>
<evidence type="ECO:0000256" key="1">
    <source>
        <dbReference type="SAM" id="SignalP"/>
    </source>
</evidence>
<dbReference type="Pfam" id="PF07437">
    <property type="entry name" value="YfaZ"/>
    <property type="match status" value="1"/>
</dbReference>
<keyword evidence="1" id="KW-0732">Signal</keyword>
<feature type="chain" id="PRO_5019269538" description="YfaZ" evidence="1">
    <location>
        <begin position="26"/>
        <end position="199"/>
    </location>
</feature>
<dbReference type="InterPro" id="IPR009998">
    <property type="entry name" value="YfaZ"/>
</dbReference>
<gene>
    <name evidence="2" type="ORF">EPV75_00940</name>
</gene>
<dbReference type="AlphaFoldDB" id="A0A451G4E4"/>
<evidence type="ECO:0000313" key="3">
    <source>
        <dbReference type="Proteomes" id="UP000285478"/>
    </source>
</evidence>
<proteinExistence type="predicted"/>
<protein>
    <recommendedName>
        <fullName evidence="4">YfaZ</fullName>
    </recommendedName>
</protein>
<reference evidence="2 3" key="1">
    <citation type="journal article" date="2018" name="Environ. Microbiol.">
        <title>Genomes of ubiquitous marine and hypersaline Hydrogenovibrio, Thiomicrorhabdus and Thiomicrospira spp. encode a diversity of mechanisms to sustain chemolithoautotrophy in heterogeneous environments.</title>
        <authorList>
            <person name="Scott K.M."/>
            <person name="Williams J."/>
            <person name="Porter C.M.B."/>
            <person name="Russel S."/>
            <person name="Harmer T.L."/>
            <person name="Paul J.H."/>
            <person name="Antonen K.M."/>
            <person name="Bridges M.K."/>
            <person name="Camper G.J."/>
            <person name="Campla C.K."/>
            <person name="Casella L.G."/>
            <person name="Chase E."/>
            <person name="Conrad J.W."/>
            <person name="Cruz M.C."/>
            <person name="Dunlap D.S."/>
            <person name="Duran L."/>
            <person name="Fahsbender E.M."/>
            <person name="Goldsmith D.B."/>
            <person name="Keeley R.F."/>
            <person name="Kondoff M.R."/>
            <person name="Kussy B.I."/>
            <person name="Lane M.K."/>
            <person name="Lawler S."/>
            <person name="Leigh B.A."/>
            <person name="Lewis C."/>
            <person name="Lostal L.M."/>
            <person name="Marking D."/>
            <person name="Mancera P.A."/>
            <person name="McClenthan E.C."/>
            <person name="McIntyre E.A."/>
            <person name="Mine J.A."/>
            <person name="Modi S."/>
            <person name="Moore B.D."/>
            <person name="Morgan W.A."/>
            <person name="Nelson K.M."/>
            <person name="Nguyen K.N."/>
            <person name="Ogburn N."/>
            <person name="Parrino D.G."/>
            <person name="Pedapudi A.D."/>
            <person name="Pelham R.P."/>
            <person name="Preece A.M."/>
            <person name="Rampersad E.A."/>
            <person name="Richardson J.C."/>
            <person name="Rodgers C.M."/>
            <person name="Schaffer B.L."/>
            <person name="Sheridan N.E."/>
            <person name="Solone M.R."/>
            <person name="Staley Z.R."/>
            <person name="Tabuchi M."/>
            <person name="Waide R.J."/>
            <person name="Wanjugi P.W."/>
            <person name="Young S."/>
            <person name="Clum A."/>
            <person name="Daum C."/>
            <person name="Huntemann M."/>
            <person name="Ivanova N."/>
            <person name="Kyrpides N."/>
            <person name="Mikhailova N."/>
            <person name="Palaniappan K."/>
            <person name="Pillay M."/>
            <person name="Reddy T.B.K."/>
            <person name="Shapiro N."/>
            <person name="Stamatis D."/>
            <person name="Varghese N."/>
            <person name="Woyke T."/>
            <person name="Boden R."/>
            <person name="Freyermuth S.K."/>
            <person name="Kerfeld C.A."/>
        </authorList>
    </citation>
    <scope>NUCLEOTIDE SEQUENCE [LARGE SCALE GENOMIC DNA]</scope>
    <source>
        <strain evidence="2 3">JR-2</strain>
    </source>
</reference>
<organism evidence="2 3">
    <name type="scientific">Hydrogenovibrio thermophilus</name>
    <dbReference type="NCBI Taxonomy" id="265883"/>
    <lineage>
        <taxon>Bacteria</taxon>
        <taxon>Pseudomonadati</taxon>
        <taxon>Pseudomonadota</taxon>
        <taxon>Gammaproteobacteria</taxon>
        <taxon>Thiotrichales</taxon>
        <taxon>Piscirickettsiaceae</taxon>
        <taxon>Hydrogenovibrio</taxon>
    </lineage>
</organism>
<feature type="signal peptide" evidence="1">
    <location>
        <begin position="1"/>
        <end position="25"/>
    </location>
</feature>
<dbReference type="RefSeq" id="WP_128384169.1">
    <property type="nucleotide sequence ID" value="NZ_CP035033.1"/>
</dbReference>
<name>A0A451G4E4_9GAMM</name>